<accession>A0A4S4M6P0</accession>
<name>A0A4S4M6P0_9AGAM</name>
<evidence type="ECO:0000313" key="2">
    <source>
        <dbReference type="EMBL" id="THH18520.1"/>
    </source>
</evidence>
<dbReference type="AlphaFoldDB" id="A0A4S4M6P0"/>
<reference evidence="2 3" key="1">
    <citation type="submission" date="2019-02" db="EMBL/GenBank/DDBJ databases">
        <title>Genome sequencing of the rare red list fungi Bondarzewia mesenterica.</title>
        <authorList>
            <person name="Buettner E."/>
            <person name="Kellner H."/>
        </authorList>
    </citation>
    <scope>NUCLEOTIDE SEQUENCE [LARGE SCALE GENOMIC DNA]</scope>
    <source>
        <strain evidence="2 3">DSM 108281</strain>
    </source>
</reference>
<sequence length="138" mass="14110">MHTWALQVQASLCSTGSGSSQSRHARVYVHEELVLGGPPDLGAPPGNHARAPHVVARYFSVGTSCSGEGTRSSSTNANHGDKGQGRSRFAMNLCEFSADRDATLADGRVGGLESVLGAGDVGVVGKGLGGRGGTFDDK</sequence>
<keyword evidence="3" id="KW-1185">Reference proteome</keyword>
<dbReference type="Proteomes" id="UP000310158">
    <property type="component" value="Unassembled WGS sequence"/>
</dbReference>
<evidence type="ECO:0000313" key="3">
    <source>
        <dbReference type="Proteomes" id="UP000310158"/>
    </source>
</evidence>
<feature type="region of interest" description="Disordered" evidence="1">
    <location>
        <begin position="64"/>
        <end position="85"/>
    </location>
</feature>
<proteinExistence type="predicted"/>
<feature type="compositionally biased region" description="Polar residues" evidence="1">
    <location>
        <begin position="64"/>
        <end position="78"/>
    </location>
</feature>
<protein>
    <submittedName>
        <fullName evidence="2">Uncharacterized protein</fullName>
    </submittedName>
</protein>
<organism evidence="2 3">
    <name type="scientific">Bondarzewia mesenterica</name>
    <dbReference type="NCBI Taxonomy" id="1095465"/>
    <lineage>
        <taxon>Eukaryota</taxon>
        <taxon>Fungi</taxon>
        <taxon>Dikarya</taxon>
        <taxon>Basidiomycota</taxon>
        <taxon>Agaricomycotina</taxon>
        <taxon>Agaricomycetes</taxon>
        <taxon>Russulales</taxon>
        <taxon>Bondarzewiaceae</taxon>
        <taxon>Bondarzewia</taxon>
    </lineage>
</organism>
<gene>
    <name evidence="2" type="ORF">EW146_g2481</name>
</gene>
<dbReference type="EMBL" id="SGPL01000073">
    <property type="protein sequence ID" value="THH18520.1"/>
    <property type="molecule type" value="Genomic_DNA"/>
</dbReference>
<evidence type="ECO:0000256" key="1">
    <source>
        <dbReference type="SAM" id="MobiDB-lite"/>
    </source>
</evidence>
<comment type="caution">
    <text evidence="2">The sequence shown here is derived from an EMBL/GenBank/DDBJ whole genome shotgun (WGS) entry which is preliminary data.</text>
</comment>